<comment type="subcellular location">
    <subcellularLocation>
        <location evidence="1">Cell membrane</location>
        <topology evidence="1">Multi-pass membrane protein</topology>
    </subcellularLocation>
</comment>
<dbReference type="InterPro" id="IPR014128">
    <property type="entry name" value="T4SS_TraD"/>
</dbReference>
<name>A0A6F8TAI5_9GAMM</name>
<evidence type="ECO:0000313" key="9">
    <source>
        <dbReference type="Proteomes" id="UP000502894"/>
    </source>
</evidence>
<dbReference type="KEGG" id="lant:TUM19329_36140"/>
<dbReference type="PANTHER" id="PTHR37937">
    <property type="entry name" value="CONJUGATIVE TRANSFER: DNA TRANSPORT"/>
    <property type="match status" value="1"/>
</dbReference>
<dbReference type="EMBL" id="AP022840">
    <property type="protein sequence ID" value="BCA97253.1"/>
    <property type="molecule type" value="Genomic_DNA"/>
</dbReference>
<feature type="domain" description="Type IV secretion system coupling protein TraD DNA-binding" evidence="7">
    <location>
        <begin position="170"/>
        <end position="555"/>
    </location>
</feature>
<reference evidence="8" key="1">
    <citation type="journal article" date="2020" name="Microbiol. Resour. Announc.">
        <title>Complete Genome Sequence of Novel Psychrotolerant Legionella Strain TUM19329, Isolated from Antarctic Lake Sediment.</title>
        <authorList>
            <person name="Shimada S."/>
            <person name="Nakai R."/>
            <person name="Aoki K."/>
            <person name="Shimoeda N."/>
            <person name="Ohno G."/>
            <person name="Miyazaki Y."/>
            <person name="Kudoh S."/>
            <person name="Imura S."/>
            <person name="Watanabe K."/>
            <person name="Ishii Y."/>
            <person name="Tateda K."/>
        </authorList>
    </citation>
    <scope>NUCLEOTIDE SEQUENCE [LARGE SCALE GENOMIC DNA]</scope>
    <source>
        <strain evidence="8">TUM19329</strain>
        <plasmid evidence="8">pTUM19329-1</plasmid>
    </source>
</reference>
<proteinExistence type="predicted"/>
<evidence type="ECO:0000256" key="2">
    <source>
        <dbReference type="ARBA" id="ARBA00022475"/>
    </source>
</evidence>
<dbReference type="InterPro" id="IPR051539">
    <property type="entry name" value="T4SS-coupling_protein"/>
</dbReference>
<sequence>MNNESNYKHYTRGGQISFHNLRMWFQINKALFHVYLFIWAGLSVLLTCIVAPHGMISQTLSYHGAHFYHLAGIPHQFSIPVKGGYALQTVEQILNNHYFSATSDRLVSLFLQSTLWGFPLSLIVALLVSRYFIYRGKVQTQNQFIRGASLVPSETLKKQIIKQGKASDLNLDGFPLLHGAEVQHFLVHGTVGMGKSQLIMKLMDCLRARGDRVIVYDKGCTFTQAYFQEGHDVLLNPFDARCANWDLWLEAPKDELLENMAESLIPMHGENDPFWVNAARTVFACLASRMREDKERSLSKLLGLLVTGEFSELEPYLAGTAAATLVSNKIEKTAISIRSVITTYLKSMQSLSGLEESGRSPFSIRDYLLNKDLEGWLFISSNGEQHKSLKPLISMWIAMASLTLLSLPEDANRRIWFICDELPSLHKLPLLGETIAEVRKFGGCFLLGMQSFSQLEKVYGRSGAAEIFDLLNTRAFFASPSHEMAQLVSKELGDEEIDDTRENYSYGANSIRDGISLGKNRITRPLVTYPEVMGLDPLTCYLRLPGQYPITKLELHYQKRDAKASGFISRTLPSTPACNANLKNTPVVNDTTDNRFDVQAPANTKRVERECDMESIFQ</sequence>
<dbReference type="InterPro" id="IPR019476">
    <property type="entry name" value="T4SS_TraD_DNA-bd"/>
</dbReference>
<evidence type="ECO:0000256" key="1">
    <source>
        <dbReference type="ARBA" id="ARBA00004651"/>
    </source>
</evidence>
<keyword evidence="5 6" id="KW-0472">Membrane</keyword>
<dbReference type="GO" id="GO:0005886">
    <property type="term" value="C:plasma membrane"/>
    <property type="evidence" value="ECO:0007669"/>
    <property type="project" value="UniProtKB-SubCell"/>
</dbReference>
<evidence type="ECO:0000313" key="8">
    <source>
        <dbReference type="EMBL" id="BCA97253.1"/>
    </source>
</evidence>
<keyword evidence="8" id="KW-0614">Plasmid</keyword>
<gene>
    <name evidence="8" type="ORF">TUM19329_36140</name>
</gene>
<accession>A0A6F8TAI5</accession>
<feature type="transmembrane region" description="Helical" evidence="6">
    <location>
        <begin position="115"/>
        <end position="133"/>
    </location>
</feature>
<dbReference type="Proteomes" id="UP000502894">
    <property type="component" value="Plasmid pTUM19329-1"/>
</dbReference>
<dbReference type="SUPFAM" id="SSF52540">
    <property type="entry name" value="P-loop containing nucleoside triphosphate hydrolases"/>
    <property type="match status" value="1"/>
</dbReference>
<keyword evidence="4 6" id="KW-1133">Transmembrane helix</keyword>
<evidence type="ECO:0000256" key="6">
    <source>
        <dbReference type="SAM" id="Phobius"/>
    </source>
</evidence>
<dbReference type="PANTHER" id="PTHR37937:SF1">
    <property type="entry name" value="CONJUGATIVE TRANSFER: DNA TRANSPORT"/>
    <property type="match status" value="1"/>
</dbReference>
<protein>
    <submittedName>
        <fullName evidence="8">Conjugal transfer protein TraD</fullName>
    </submittedName>
</protein>
<evidence type="ECO:0000256" key="5">
    <source>
        <dbReference type="ARBA" id="ARBA00023136"/>
    </source>
</evidence>
<keyword evidence="9" id="KW-1185">Reference proteome</keyword>
<dbReference type="Pfam" id="PF10412">
    <property type="entry name" value="TrwB_AAD_bind"/>
    <property type="match status" value="1"/>
</dbReference>
<evidence type="ECO:0000259" key="7">
    <source>
        <dbReference type="Pfam" id="PF10412"/>
    </source>
</evidence>
<dbReference type="CDD" id="cd01127">
    <property type="entry name" value="TrwB_TraG_TraD_VirD4"/>
    <property type="match status" value="1"/>
</dbReference>
<dbReference type="InterPro" id="IPR027417">
    <property type="entry name" value="P-loop_NTPase"/>
</dbReference>
<geneLocation type="plasmid" evidence="8 9">
    <name>pTUM19329-1</name>
</geneLocation>
<keyword evidence="3 6" id="KW-0812">Transmembrane</keyword>
<dbReference type="Gene3D" id="3.40.50.300">
    <property type="entry name" value="P-loop containing nucleotide triphosphate hydrolases"/>
    <property type="match status" value="1"/>
</dbReference>
<dbReference type="RefSeq" id="WP_173238636.1">
    <property type="nucleotide sequence ID" value="NZ_AP022840.1"/>
</dbReference>
<evidence type="ECO:0000256" key="4">
    <source>
        <dbReference type="ARBA" id="ARBA00022989"/>
    </source>
</evidence>
<dbReference type="NCBIfam" id="TIGR02759">
    <property type="entry name" value="TraD_Ftype"/>
    <property type="match status" value="1"/>
</dbReference>
<feature type="transmembrane region" description="Helical" evidence="6">
    <location>
        <begin position="30"/>
        <end position="52"/>
    </location>
</feature>
<evidence type="ECO:0000256" key="3">
    <source>
        <dbReference type="ARBA" id="ARBA00022692"/>
    </source>
</evidence>
<keyword evidence="2" id="KW-1003">Cell membrane</keyword>
<dbReference type="AlphaFoldDB" id="A0A6F8TAI5"/>
<organism evidence="8 9">
    <name type="scientific">Legionella antarctica</name>
    <dbReference type="NCBI Taxonomy" id="2708020"/>
    <lineage>
        <taxon>Bacteria</taxon>
        <taxon>Pseudomonadati</taxon>
        <taxon>Pseudomonadota</taxon>
        <taxon>Gammaproteobacteria</taxon>
        <taxon>Legionellales</taxon>
        <taxon>Legionellaceae</taxon>
        <taxon>Legionella</taxon>
    </lineage>
</organism>